<evidence type="ECO:0000313" key="1">
    <source>
        <dbReference type="EMBL" id="MBB4013114.1"/>
    </source>
</evidence>
<keyword evidence="2" id="KW-1185">Reference proteome</keyword>
<dbReference type="RefSeq" id="WP_183635026.1">
    <property type="nucleotide sequence ID" value="NZ_BAABLE010000005.1"/>
</dbReference>
<protein>
    <submittedName>
        <fullName evidence="1">Uncharacterized protein</fullName>
    </submittedName>
</protein>
<organism evidence="1 2">
    <name type="scientific">Niveibacterium umoris</name>
    <dbReference type="NCBI Taxonomy" id="1193620"/>
    <lineage>
        <taxon>Bacteria</taxon>
        <taxon>Pseudomonadati</taxon>
        <taxon>Pseudomonadota</taxon>
        <taxon>Betaproteobacteria</taxon>
        <taxon>Rhodocyclales</taxon>
        <taxon>Rhodocyclaceae</taxon>
        <taxon>Niveibacterium</taxon>
    </lineage>
</organism>
<accession>A0A840BKZ3</accession>
<dbReference type="Proteomes" id="UP000561045">
    <property type="component" value="Unassembled WGS sequence"/>
</dbReference>
<reference evidence="1 2" key="1">
    <citation type="submission" date="2020-08" db="EMBL/GenBank/DDBJ databases">
        <title>Genomic Encyclopedia of Type Strains, Phase IV (KMG-IV): sequencing the most valuable type-strain genomes for metagenomic binning, comparative biology and taxonomic classification.</title>
        <authorList>
            <person name="Goeker M."/>
        </authorList>
    </citation>
    <scope>NUCLEOTIDE SEQUENCE [LARGE SCALE GENOMIC DNA]</scope>
    <source>
        <strain evidence="1 2">DSM 106739</strain>
    </source>
</reference>
<gene>
    <name evidence="1" type="ORF">GGR36_002460</name>
</gene>
<dbReference type="EMBL" id="JACIET010000002">
    <property type="protein sequence ID" value="MBB4013114.1"/>
    <property type="molecule type" value="Genomic_DNA"/>
</dbReference>
<dbReference type="AlphaFoldDB" id="A0A840BKZ3"/>
<proteinExistence type="predicted"/>
<comment type="caution">
    <text evidence="1">The sequence shown here is derived from an EMBL/GenBank/DDBJ whole genome shotgun (WGS) entry which is preliminary data.</text>
</comment>
<evidence type="ECO:0000313" key="2">
    <source>
        <dbReference type="Proteomes" id="UP000561045"/>
    </source>
</evidence>
<name>A0A840BKZ3_9RHOO</name>
<sequence>MDPYKFEMQGRAFDNGDRLDKVAAGLTALQHVFDGQFRALSDKKRLYEEDRRHLQVRITRYEDGSFIAYLGAIYSGIQTTLPFLHGTPEIWEATKNAFEFLKSIFELAHKGGEVQVQQDGNNNTVVMSGDTRQIFNGPVYQIGTQIIGAIREFDDLLESEEVRRIGLTGPENSPVFSLTSDEKGLFHPPTRIDETPIRLTCDIYDFNKYDKTGKARVPNAQAIPSGDYRFKNIGNQAVDDFIISMTEPQVTLSCLIKYQHDPLSDNRIAEILVMAIAA</sequence>